<dbReference type="RefSeq" id="WP_068669170.1">
    <property type="nucleotide sequence ID" value="NZ_LYPB01000088.1"/>
</dbReference>
<evidence type="ECO:0000313" key="3">
    <source>
        <dbReference type="Proteomes" id="UP000078454"/>
    </source>
</evidence>
<reference evidence="2 3" key="1">
    <citation type="submission" date="2016-05" db="EMBL/GenBank/DDBJ databases">
        <title>Paenibacillus sp. 1ZS3-15 nov., isolated from the rhizosphere soil.</title>
        <authorList>
            <person name="Zhang X.X."/>
            <person name="Zhang J."/>
        </authorList>
    </citation>
    <scope>NUCLEOTIDE SEQUENCE [LARGE SCALE GENOMIC DNA]</scope>
    <source>
        <strain evidence="2 3">1ZS3-15</strain>
    </source>
</reference>
<keyword evidence="1" id="KW-0472">Membrane</keyword>
<evidence type="ECO:0000256" key="1">
    <source>
        <dbReference type="SAM" id="Phobius"/>
    </source>
</evidence>
<protein>
    <submittedName>
        <fullName evidence="2">Uncharacterized protein</fullName>
    </submittedName>
</protein>
<keyword evidence="3" id="KW-1185">Reference proteome</keyword>
<gene>
    <name evidence="2" type="ORF">A8708_23485</name>
</gene>
<accession>A0A198A0P7</accession>
<dbReference type="OrthoDB" id="2440830at2"/>
<dbReference type="Proteomes" id="UP000078454">
    <property type="component" value="Unassembled WGS sequence"/>
</dbReference>
<keyword evidence="1" id="KW-0812">Transmembrane</keyword>
<dbReference type="EMBL" id="LYPB01000088">
    <property type="protein sequence ID" value="OAS14672.1"/>
    <property type="molecule type" value="Genomic_DNA"/>
</dbReference>
<sequence>MIWSAVIVLASLWTLKVEVPRLRKEKLYKELWVFLIAISISALVSVAVSLQLLLLNPLELIAYLFRPMGKMITTLLT</sequence>
<evidence type="ECO:0000313" key="2">
    <source>
        <dbReference type="EMBL" id="OAS14672.1"/>
    </source>
</evidence>
<keyword evidence="1" id="KW-1133">Transmembrane helix</keyword>
<feature type="transmembrane region" description="Helical" evidence="1">
    <location>
        <begin position="32"/>
        <end position="65"/>
    </location>
</feature>
<dbReference type="AlphaFoldDB" id="A0A198A0P7"/>
<proteinExistence type="predicted"/>
<organism evidence="2 3">
    <name type="scientific">Paenibacillus oryzisoli</name>
    <dbReference type="NCBI Taxonomy" id="1850517"/>
    <lineage>
        <taxon>Bacteria</taxon>
        <taxon>Bacillati</taxon>
        <taxon>Bacillota</taxon>
        <taxon>Bacilli</taxon>
        <taxon>Bacillales</taxon>
        <taxon>Paenibacillaceae</taxon>
        <taxon>Paenibacillus</taxon>
    </lineage>
</organism>
<name>A0A198A0P7_9BACL</name>
<comment type="caution">
    <text evidence="2">The sequence shown here is derived from an EMBL/GenBank/DDBJ whole genome shotgun (WGS) entry which is preliminary data.</text>
</comment>
<dbReference type="STRING" id="1850517.A8708_23485"/>